<proteinExistence type="predicted"/>
<evidence type="ECO:0000256" key="2">
    <source>
        <dbReference type="ARBA" id="ARBA00023004"/>
    </source>
</evidence>
<dbReference type="NCBIfam" id="NF038196">
    <property type="entry name" value="ferrodoxin_EFR1"/>
    <property type="match status" value="1"/>
</dbReference>
<dbReference type="PROSITE" id="PS00198">
    <property type="entry name" value="4FE4S_FER_1"/>
    <property type="match status" value="2"/>
</dbReference>
<feature type="domain" description="4Fe-4S ferredoxin-type" evidence="4">
    <location>
        <begin position="193"/>
        <end position="222"/>
    </location>
</feature>
<keyword evidence="6" id="KW-1185">Reference proteome</keyword>
<dbReference type="SUPFAM" id="SSF54862">
    <property type="entry name" value="4Fe-4S ferredoxins"/>
    <property type="match status" value="1"/>
</dbReference>
<dbReference type="SUPFAM" id="SSF52218">
    <property type="entry name" value="Flavoproteins"/>
    <property type="match status" value="1"/>
</dbReference>
<dbReference type="PANTHER" id="PTHR43122">
    <property type="entry name" value="FERREDOXIN SUBUNIT OF PYRUVATE:FLAVODOXIN OXIDOREDUCTASE-RELATED"/>
    <property type="match status" value="1"/>
</dbReference>
<evidence type="ECO:0000256" key="1">
    <source>
        <dbReference type="ARBA" id="ARBA00022723"/>
    </source>
</evidence>
<dbReference type="Pfam" id="PF00037">
    <property type="entry name" value="Fer4"/>
    <property type="match status" value="1"/>
</dbReference>
<evidence type="ECO:0000313" key="6">
    <source>
        <dbReference type="Proteomes" id="UP000732105"/>
    </source>
</evidence>
<evidence type="ECO:0000259" key="4">
    <source>
        <dbReference type="PROSITE" id="PS51379"/>
    </source>
</evidence>
<feature type="domain" description="4Fe-4S ferredoxin-type" evidence="4">
    <location>
        <begin position="223"/>
        <end position="250"/>
    </location>
</feature>
<dbReference type="Gene3D" id="3.40.50.360">
    <property type="match status" value="1"/>
</dbReference>
<keyword evidence="2" id="KW-0408">Iron</keyword>
<dbReference type="InterPro" id="IPR017900">
    <property type="entry name" value="4Fe4S_Fe_S_CS"/>
</dbReference>
<keyword evidence="1" id="KW-0479">Metal-binding</keyword>
<dbReference type="InterPro" id="IPR029039">
    <property type="entry name" value="Flavoprotein-like_sf"/>
</dbReference>
<dbReference type="InterPro" id="IPR047964">
    <property type="entry name" value="EFR1-like"/>
</dbReference>
<organism evidence="5 6">
    <name type="scientific">Marinifilum caeruleilacunae</name>
    <dbReference type="NCBI Taxonomy" id="2499076"/>
    <lineage>
        <taxon>Bacteria</taxon>
        <taxon>Pseudomonadati</taxon>
        <taxon>Bacteroidota</taxon>
        <taxon>Bacteroidia</taxon>
        <taxon>Marinilabiliales</taxon>
        <taxon>Marinifilaceae</taxon>
    </lineage>
</organism>
<reference evidence="5 6" key="1">
    <citation type="submission" date="2018-12" db="EMBL/GenBank/DDBJ databases">
        <title>Marinifilum JC070 sp. nov., a marine bacterium isolated from Yongle Blue Hole in the South China Sea.</title>
        <authorList>
            <person name="Fu T."/>
        </authorList>
    </citation>
    <scope>NUCLEOTIDE SEQUENCE [LARGE SCALE GENOMIC DNA]</scope>
    <source>
        <strain evidence="5 6">JC070</strain>
    </source>
</reference>
<sequence length="270" mass="31034">MKIELRYFTGTGNSLKVLRSCETIFSDLGHACNLSRISVPETNLHQSDLIGFCFPVYAFDIPRICRNYLKSLRKCSKQQEVFILLTAGDKNEAGFAIKQCTKILKKRNYKIIYSEVIQMPINWTTSPKPPFPPSDEEAEKIISQAEAISHKIANDIINGVKHHHKFNYPKRYSKLKFYSDYLLFKYLGIQNMWRSFAIYNTCDGCGLCANICPTKSIKMLHKKPEWTKTCEQCMRCVNFCPKEAIYQSHGGDTIGKNKYRAPGFKPKSNN</sequence>
<gene>
    <name evidence="5" type="ORF">ELS83_01520</name>
</gene>
<evidence type="ECO:0000256" key="3">
    <source>
        <dbReference type="ARBA" id="ARBA00023014"/>
    </source>
</evidence>
<dbReference type="EMBL" id="RZNH01000002">
    <property type="protein sequence ID" value="NOU58478.1"/>
    <property type="molecule type" value="Genomic_DNA"/>
</dbReference>
<keyword evidence="3" id="KW-0411">Iron-sulfur</keyword>
<dbReference type="Gene3D" id="3.30.70.20">
    <property type="match status" value="1"/>
</dbReference>
<dbReference type="Proteomes" id="UP000732105">
    <property type="component" value="Unassembled WGS sequence"/>
</dbReference>
<evidence type="ECO:0000313" key="5">
    <source>
        <dbReference type="EMBL" id="NOU58478.1"/>
    </source>
</evidence>
<dbReference type="PANTHER" id="PTHR43122:SF1">
    <property type="entry name" value="IRON-SULFUR-BINDING PROTEIN"/>
    <property type="match status" value="1"/>
</dbReference>
<protein>
    <recommendedName>
        <fullName evidence="4">4Fe-4S ferredoxin-type domain-containing protein</fullName>
    </recommendedName>
</protein>
<dbReference type="PROSITE" id="PS51379">
    <property type="entry name" value="4FE4S_FER_2"/>
    <property type="match status" value="2"/>
</dbReference>
<accession>A0ABX1WRB8</accession>
<dbReference type="InterPro" id="IPR017896">
    <property type="entry name" value="4Fe4S_Fe-S-bd"/>
</dbReference>
<comment type="caution">
    <text evidence="5">The sequence shown here is derived from an EMBL/GenBank/DDBJ whole genome shotgun (WGS) entry which is preliminary data.</text>
</comment>
<dbReference type="RefSeq" id="WP_171593748.1">
    <property type="nucleotide sequence ID" value="NZ_RZNH01000002.1"/>
</dbReference>
<name>A0ABX1WRB8_9BACT</name>